<gene>
    <name evidence="3" type="ORF">FXV77_05375</name>
</gene>
<keyword evidence="4" id="KW-1185">Reference proteome</keyword>
<feature type="domain" description="Bacterial Ig-like" evidence="2">
    <location>
        <begin position="53"/>
        <end position="151"/>
    </location>
</feature>
<accession>A0A5D4H987</accession>
<organism evidence="3 4">
    <name type="scientific">Sphingobacterium phlebotomi</name>
    <dbReference type="NCBI Taxonomy" id="2605433"/>
    <lineage>
        <taxon>Bacteria</taxon>
        <taxon>Pseudomonadati</taxon>
        <taxon>Bacteroidota</taxon>
        <taxon>Sphingobacteriia</taxon>
        <taxon>Sphingobacteriales</taxon>
        <taxon>Sphingobacteriaceae</taxon>
        <taxon>Sphingobacterium</taxon>
    </lineage>
</organism>
<dbReference type="Pfam" id="PF20251">
    <property type="entry name" value="Big_14"/>
    <property type="match status" value="1"/>
</dbReference>
<sequence>MKKQNLIATFILLLLFQSCQVMRESTNHDKSVGSQGSDILFNVKPNVLSLVDSIKRIHYRITNNSEKEIHCGLDFWVERFEDESWREFSFKEELVIPSVLRIVPISQSFEDSIVISTLYHQTDIQRGKYRLCKEVWSENERDKKVILTAEFKIE</sequence>
<dbReference type="InterPro" id="IPR046878">
    <property type="entry name" value="Big_14"/>
</dbReference>
<feature type="signal peptide" evidence="1">
    <location>
        <begin position="1"/>
        <end position="23"/>
    </location>
</feature>
<feature type="chain" id="PRO_5022694002" description="Bacterial Ig-like domain-containing protein" evidence="1">
    <location>
        <begin position="24"/>
        <end position="154"/>
    </location>
</feature>
<evidence type="ECO:0000313" key="3">
    <source>
        <dbReference type="EMBL" id="TYR37436.1"/>
    </source>
</evidence>
<name>A0A5D4H987_9SPHI</name>
<evidence type="ECO:0000313" key="4">
    <source>
        <dbReference type="Proteomes" id="UP000322362"/>
    </source>
</evidence>
<dbReference type="Proteomes" id="UP000322362">
    <property type="component" value="Unassembled WGS sequence"/>
</dbReference>
<evidence type="ECO:0000259" key="2">
    <source>
        <dbReference type="Pfam" id="PF20251"/>
    </source>
</evidence>
<dbReference type="PROSITE" id="PS51257">
    <property type="entry name" value="PROKAR_LIPOPROTEIN"/>
    <property type="match status" value="1"/>
</dbReference>
<reference evidence="3 4" key="1">
    <citation type="submission" date="2019-08" db="EMBL/GenBank/DDBJ databases">
        <title>Phlebobacter frassis gen. nov. sp. nov., a new member of family Sphingobacteriaceae isolated from sand fly rearing media.</title>
        <authorList>
            <person name="Kakumanu M.L."/>
            <person name="Marayati B.F."/>
            <person name="Wada-Katsumata A."/>
            <person name="Wasserberg G."/>
            <person name="Schal C."/>
            <person name="Apperson C.S."/>
            <person name="Ponnusamy L."/>
        </authorList>
    </citation>
    <scope>NUCLEOTIDE SEQUENCE [LARGE SCALE GENOMIC DNA]</scope>
    <source>
        <strain evidence="3 4">SSI9</strain>
    </source>
</reference>
<keyword evidence="1" id="KW-0732">Signal</keyword>
<protein>
    <recommendedName>
        <fullName evidence="2">Bacterial Ig-like domain-containing protein</fullName>
    </recommendedName>
</protein>
<proteinExistence type="predicted"/>
<evidence type="ECO:0000256" key="1">
    <source>
        <dbReference type="SAM" id="SignalP"/>
    </source>
</evidence>
<comment type="caution">
    <text evidence="3">The sequence shown here is derived from an EMBL/GenBank/DDBJ whole genome shotgun (WGS) entry which is preliminary data.</text>
</comment>
<dbReference type="EMBL" id="VTAV01000002">
    <property type="protein sequence ID" value="TYR37436.1"/>
    <property type="molecule type" value="Genomic_DNA"/>
</dbReference>
<dbReference type="RefSeq" id="WP_148918177.1">
    <property type="nucleotide sequence ID" value="NZ_VTAV01000002.1"/>
</dbReference>
<dbReference type="AlphaFoldDB" id="A0A5D4H987"/>